<evidence type="ECO:0000313" key="14">
    <source>
        <dbReference type="EMBL" id="RVW52533.1"/>
    </source>
</evidence>
<evidence type="ECO:0000256" key="6">
    <source>
        <dbReference type="ARBA" id="ARBA00022801"/>
    </source>
</evidence>
<evidence type="ECO:0000256" key="3">
    <source>
        <dbReference type="ARBA" id="ARBA00022516"/>
    </source>
</evidence>
<keyword evidence="7 11" id="KW-0276">Fatty acid metabolism</keyword>
<keyword evidence="8" id="KW-0809">Transit peptide</keyword>
<keyword evidence="4 11" id="KW-0150">Chloroplast</keyword>
<dbReference type="PANTHER" id="PTHR31727:SF5">
    <property type="entry name" value="ACYL-[ACYL-CARRIER-PROTEIN] HYDROLASE"/>
    <property type="match status" value="1"/>
</dbReference>
<dbReference type="InterPro" id="IPR002864">
    <property type="entry name" value="Acyl-ACP_thioesterase_NHD"/>
</dbReference>
<sequence length="325" mass="37264">MIRKENLLRRKLSVVANSTGYWAAPTDMINGKKLNGIHVGKMISSTDACMLGKFVEERFVYRQTFVIRSYEIGPDKTATMETLMNLLQETALNHVSSSGLAGNGFGATREMSLRKLIWVVTRIHIQVEKYSSWGDVVEIDTWVDAAGKNGMRRDWIIRDCNTQKIITRATSTWVIMNRETRRLSQNHNEKIDKLTDETAGRIRSGLAVSLKFEFINTLDDAKMERHGCQLHVNNVKYIGWILESVPVDVLEHYNLTSMTLEYRRECRQSDLLESLTSMKAKVSEESSNKSRDLLSTHLLRMDDDKAEIIRARSEWQSKTTTLEVI</sequence>
<name>A0A438EXU4_VITVI</name>
<evidence type="ECO:0000256" key="1">
    <source>
        <dbReference type="ARBA" id="ARBA00004229"/>
    </source>
</evidence>
<evidence type="ECO:0000256" key="8">
    <source>
        <dbReference type="ARBA" id="ARBA00022946"/>
    </source>
</evidence>
<dbReference type="Pfam" id="PF01643">
    <property type="entry name" value="Acyl-ACP_TE"/>
    <property type="match status" value="1"/>
</dbReference>
<dbReference type="InterPro" id="IPR049427">
    <property type="entry name" value="Acyl-ACP_TE_C"/>
</dbReference>
<reference evidence="14 15" key="1">
    <citation type="journal article" date="2018" name="PLoS Genet.">
        <title>Population sequencing reveals clonal diversity and ancestral inbreeding in the grapevine cultivar Chardonnay.</title>
        <authorList>
            <person name="Roach M.J."/>
            <person name="Johnson D.L."/>
            <person name="Bohlmann J."/>
            <person name="van Vuuren H.J."/>
            <person name="Jones S.J."/>
            <person name="Pretorius I.S."/>
            <person name="Schmidt S.A."/>
            <person name="Borneman A.R."/>
        </authorList>
    </citation>
    <scope>NUCLEOTIDE SEQUENCE [LARGE SCALE GENOMIC DNA]</scope>
    <source>
        <strain evidence="15">cv. Chardonnay</strain>
        <tissue evidence="14">Leaf</tissue>
    </source>
</reference>
<dbReference type="GO" id="GO:0016297">
    <property type="term" value="F:fatty acyl-[ACP] hydrolase activity"/>
    <property type="evidence" value="ECO:0007669"/>
    <property type="project" value="InterPro"/>
</dbReference>
<comment type="similarity">
    <text evidence="2 11">Belongs to the acyl-ACP thioesterase family.</text>
</comment>
<keyword evidence="3 11" id="KW-0444">Lipid biosynthesis</keyword>
<keyword evidence="10 11" id="KW-0275">Fatty acid biosynthesis</keyword>
<proteinExistence type="inferred from homology"/>
<evidence type="ECO:0000256" key="11">
    <source>
        <dbReference type="RuleBase" id="RU363096"/>
    </source>
</evidence>
<evidence type="ECO:0000256" key="2">
    <source>
        <dbReference type="ARBA" id="ARBA00006500"/>
    </source>
</evidence>
<accession>A0A438EXU4</accession>
<dbReference type="EC" id="3.1.2.-" evidence="11"/>
<dbReference type="SUPFAM" id="SSF54637">
    <property type="entry name" value="Thioesterase/thiol ester dehydrase-isomerase"/>
    <property type="match status" value="2"/>
</dbReference>
<evidence type="ECO:0000256" key="5">
    <source>
        <dbReference type="ARBA" id="ARBA00022640"/>
    </source>
</evidence>
<evidence type="ECO:0000256" key="10">
    <source>
        <dbReference type="ARBA" id="ARBA00023160"/>
    </source>
</evidence>
<dbReference type="EMBL" id="QGNW01001166">
    <property type="protein sequence ID" value="RVW52533.1"/>
    <property type="molecule type" value="Genomic_DNA"/>
</dbReference>
<gene>
    <name evidence="14" type="primary">FATB_0</name>
    <name evidence="14" type="ORF">CK203_068826</name>
</gene>
<evidence type="ECO:0000259" key="12">
    <source>
        <dbReference type="Pfam" id="PF01643"/>
    </source>
</evidence>
<comment type="caution">
    <text evidence="14">The sequence shown here is derived from an EMBL/GenBank/DDBJ whole genome shotgun (WGS) entry which is preliminary data.</text>
</comment>
<comment type="subcellular location">
    <subcellularLocation>
        <location evidence="1 11">Plastid</location>
        <location evidence="1 11">Chloroplast</location>
    </subcellularLocation>
</comment>
<protein>
    <recommendedName>
        <fullName evidence="11">Acyl-[acyl-carrier-protein] hydrolase</fullName>
        <ecNumber evidence="11">3.1.2.-</ecNumber>
    </recommendedName>
</protein>
<keyword evidence="9 11" id="KW-0443">Lipid metabolism</keyword>
<evidence type="ECO:0000256" key="7">
    <source>
        <dbReference type="ARBA" id="ARBA00022832"/>
    </source>
</evidence>
<dbReference type="AlphaFoldDB" id="A0A438EXU4"/>
<evidence type="ECO:0000256" key="9">
    <source>
        <dbReference type="ARBA" id="ARBA00023098"/>
    </source>
</evidence>
<dbReference type="Gene3D" id="3.10.129.10">
    <property type="entry name" value="Hotdog Thioesterase"/>
    <property type="match status" value="1"/>
</dbReference>
<dbReference type="FunFam" id="3.10.129.10:FF:000014">
    <property type="entry name" value="Acyl-[acyl-carrier-protein] hydrolase"/>
    <property type="match status" value="1"/>
</dbReference>
<dbReference type="GO" id="GO:0009507">
    <property type="term" value="C:chloroplast"/>
    <property type="evidence" value="ECO:0007669"/>
    <property type="project" value="UniProtKB-SubCell"/>
</dbReference>
<dbReference type="PANTHER" id="PTHR31727">
    <property type="entry name" value="OLEOYL-ACYL CARRIER PROTEIN THIOESTERASE 1, CHLOROPLASTIC"/>
    <property type="match status" value="1"/>
</dbReference>
<dbReference type="InterPro" id="IPR045023">
    <property type="entry name" value="FATA/B"/>
</dbReference>
<comment type="function">
    <text evidence="11">Plays an essential role in chain termination during de novo fatty acid synthesis.</text>
</comment>
<dbReference type="Pfam" id="PF20791">
    <property type="entry name" value="Acyl-ACP_TE_C"/>
    <property type="match status" value="1"/>
</dbReference>
<dbReference type="CDD" id="cd00586">
    <property type="entry name" value="4HBT"/>
    <property type="match status" value="1"/>
</dbReference>
<dbReference type="GO" id="GO:0006633">
    <property type="term" value="P:fatty acid biosynthetic process"/>
    <property type="evidence" value="ECO:0007669"/>
    <property type="project" value="UniProtKB-KW"/>
</dbReference>
<evidence type="ECO:0000256" key="4">
    <source>
        <dbReference type="ARBA" id="ARBA00022528"/>
    </source>
</evidence>
<feature type="domain" description="Acyl-ACP thioesterase-like C-terminal" evidence="13">
    <location>
        <begin position="231"/>
        <end position="316"/>
    </location>
</feature>
<dbReference type="Proteomes" id="UP000288805">
    <property type="component" value="Unassembled WGS sequence"/>
</dbReference>
<keyword evidence="5 11" id="KW-0934">Plastid</keyword>
<evidence type="ECO:0000313" key="15">
    <source>
        <dbReference type="Proteomes" id="UP000288805"/>
    </source>
</evidence>
<organism evidence="14 15">
    <name type="scientific">Vitis vinifera</name>
    <name type="common">Grape</name>
    <dbReference type="NCBI Taxonomy" id="29760"/>
    <lineage>
        <taxon>Eukaryota</taxon>
        <taxon>Viridiplantae</taxon>
        <taxon>Streptophyta</taxon>
        <taxon>Embryophyta</taxon>
        <taxon>Tracheophyta</taxon>
        <taxon>Spermatophyta</taxon>
        <taxon>Magnoliopsida</taxon>
        <taxon>eudicotyledons</taxon>
        <taxon>Gunneridae</taxon>
        <taxon>Pentapetalae</taxon>
        <taxon>rosids</taxon>
        <taxon>Vitales</taxon>
        <taxon>Vitaceae</taxon>
        <taxon>Viteae</taxon>
        <taxon>Vitis</taxon>
    </lineage>
</organism>
<dbReference type="InterPro" id="IPR029069">
    <property type="entry name" value="HotDog_dom_sf"/>
</dbReference>
<feature type="domain" description="Acyl-ACP thioesterase N-terminal hotdog" evidence="12">
    <location>
        <begin position="60"/>
        <end position="190"/>
    </location>
</feature>
<keyword evidence="6 11" id="KW-0378">Hydrolase</keyword>
<evidence type="ECO:0000259" key="13">
    <source>
        <dbReference type="Pfam" id="PF20791"/>
    </source>
</evidence>